<keyword evidence="2 4" id="KW-0479">Metal-binding</keyword>
<dbReference type="Proteomes" id="UP000190837">
    <property type="component" value="Unassembled WGS sequence"/>
</dbReference>
<comment type="similarity">
    <text evidence="1">Belongs to the arginase family. Agmatinase subfamily.</text>
</comment>
<dbReference type="EMBL" id="FKLO01000045">
    <property type="protein sequence ID" value="SAM64469.1"/>
    <property type="molecule type" value="Genomic_DNA"/>
</dbReference>
<dbReference type="GO" id="GO:0046872">
    <property type="term" value="F:metal ion binding"/>
    <property type="evidence" value="ECO:0007669"/>
    <property type="project" value="UniProtKB-KW"/>
</dbReference>
<dbReference type="AlphaFoldDB" id="A0A1C3H4E0"/>
<sequence>MTQRIFLGSEIQQPAPGGARFHIIPVPYEKTVSYGGGTVEGPAAIIEASDQLETYDQLGGEPCRAGIYTHAAIDCRGEAGDVLLRIRERVREVAAQGNLPFVLGGEHTVSYGAVMGVADAYPGERIGVVQFDAHADLRENYEGSIWSHACVMKRLVDEGVALFQVGVRAMSLDEQAVRDEFPAQITAYDARDICRPPLHDLSLPPHFPKKIYITVDIDGLDAALMPATGTPVPGGLGWWQLLDLLTSIARQRQVVGMDLVEFAPIRGLHVYDFTAADLAYKMMGIVERANRG</sequence>
<reference evidence="7" key="1">
    <citation type="submission" date="2016-04" db="EMBL/GenBank/DDBJ databases">
        <authorList>
            <person name="Tagini F."/>
        </authorList>
    </citation>
    <scope>NUCLEOTIDE SEQUENCE [LARGE SCALE GENOMIC DNA]</scope>
    <source>
        <strain evidence="7">CHUV0807</strain>
    </source>
</reference>
<dbReference type="PANTHER" id="PTHR11358:SF26">
    <property type="entry name" value="GUANIDINO ACID HYDROLASE, MITOCHONDRIAL"/>
    <property type="match status" value="1"/>
</dbReference>
<dbReference type="GO" id="GO:0033389">
    <property type="term" value="P:putrescine biosynthetic process from arginine, via agmatine"/>
    <property type="evidence" value="ECO:0007669"/>
    <property type="project" value="TreeGrafter"/>
</dbReference>
<dbReference type="EC" id="3.5.3.11" evidence="6"/>
<evidence type="ECO:0000256" key="2">
    <source>
        <dbReference type="ARBA" id="ARBA00022723"/>
    </source>
</evidence>
<name>A0A1C3H4E0_9GAMM</name>
<feature type="binding site" evidence="4">
    <location>
        <position position="218"/>
    </location>
    <ligand>
        <name>Mn(2+)</name>
        <dbReference type="ChEBI" id="CHEBI:29035"/>
        <label>1</label>
    </ligand>
</feature>
<evidence type="ECO:0000256" key="1">
    <source>
        <dbReference type="ARBA" id="ARBA00009227"/>
    </source>
</evidence>
<dbReference type="PROSITE" id="PS51409">
    <property type="entry name" value="ARGINASE_2"/>
    <property type="match status" value="1"/>
</dbReference>
<dbReference type="Pfam" id="PF00491">
    <property type="entry name" value="Arginase"/>
    <property type="match status" value="1"/>
</dbReference>
<evidence type="ECO:0000256" key="5">
    <source>
        <dbReference type="RuleBase" id="RU003684"/>
    </source>
</evidence>
<organism evidence="6 7">
    <name type="scientific">Cardiobacterium hominis</name>
    <dbReference type="NCBI Taxonomy" id="2718"/>
    <lineage>
        <taxon>Bacteria</taxon>
        <taxon>Pseudomonadati</taxon>
        <taxon>Pseudomonadota</taxon>
        <taxon>Gammaproteobacteria</taxon>
        <taxon>Cardiobacteriales</taxon>
        <taxon>Cardiobacteriaceae</taxon>
        <taxon>Cardiobacterium</taxon>
    </lineage>
</organism>
<dbReference type="RefSeq" id="WP_079540532.1">
    <property type="nucleotide sequence ID" value="NZ_CALFOW010000178.1"/>
</dbReference>
<dbReference type="PANTHER" id="PTHR11358">
    <property type="entry name" value="ARGINASE/AGMATINASE"/>
    <property type="match status" value="1"/>
</dbReference>
<dbReference type="PIRSF" id="PIRSF036979">
    <property type="entry name" value="Arginase"/>
    <property type="match status" value="1"/>
</dbReference>
<gene>
    <name evidence="6" type="ORF">CHUV0807_1241</name>
</gene>
<evidence type="ECO:0000313" key="7">
    <source>
        <dbReference type="Proteomes" id="UP000190837"/>
    </source>
</evidence>
<dbReference type="InterPro" id="IPR020855">
    <property type="entry name" value="Ureohydrolase_Mn_BS"/>
</dbReference>
<evidence type="ECO:0000313" key="6">
    <source>
        <dbReference type="EMBL" id="SAM64469.1"/>
    </source>
</evidence>
<feature type="binding site" evidence="4">
    <location>
        <position position="132"/>
    </location>
    <ligand>
        <name>Mn(2+)</name>
        <dbReference type="ChEBI" id="CHEBI:29035"/>
        <label>1</label>
    </ligand>
</feature>
<feature type="binding site" evidence="4">
    <location>
        <position position="136"/>
    </location>
    <ligand>
        <name>Mn(2+)</name>
        <dbReference type="ChEBI" id="CHEBI:29035"/>
        <label>1</label>
    </ligand>
</feature>
<dbReference type="Gene3D" id="3.40.800.10">
    <property type="entry name" value="Ureohydrolase domain"/>
    <property type="match status" value="1"/>
</dbReference>
<feature type="binding site" evidence="4">
    <location>
        <position position="216"/>
    </location>
    <ligand>
        <name>Mn(2+)</name>
        <dbReference type="ChEBI" id="CHEBI:29035"/>
        <label>1</label>
    </ligand>
</feature>
<accession>A0A1C3H4E0</accession>
<protein>
    <submittedName>
        <fullName evidence="6">Agmatinase</fullName>
        <ecNumber evidence="6">3.5.3.11</ecNumber>
    </submittedName>
</protein>
<keyword evidence="4" id="KW-0464">Manganese</keyword>
<dbReference type="PROSITE" id="PS01053">
    <property type="entry name" value="ARGINASE_1"/>
    <property type="match status" value="1"/>
</dbReference>
<dbReference type="GO" id="GO:0008783">
    <property type="term" value="F:agmatinase activity"/>
    <property type="evidence" value="ECO:0007669"/>
    <property type="project" value="UniProtKB-EC"/>
</dbReference>
<feature type="binding site" evidence="4">
    <location>
        <position position="134"/>
    </location>
    <ligand>
        <name>Mn(2+)</name>
        <dbReference type="ChEBI" id="CHEBI:29035"/>
        <label>1</label>
    </ligand>
</feature>
<dbReference type="SUPFAM" id="SSF52768">
    <property type="entry name" value="Arginase/deacetylase"/>
    <property type="match status" value="1"/>
</dbReference>
<dbReference type="InterPro" id="IPR023696">
    <property type="entry name" value="Ureohydrolase_dom_sf"/>
</dbReference>
<evidence type="ECO:0000256" key="3">
    <source>
        <dbReference type="ARBA" id="ARBA00022801"/>
    </source>
</evidence>
<dbReference type="InterPro" id="IPR006035">
    <property type="entry name" value="Ureohydrolase"/>
</dbReference>
<comment type="cofactor">
    <cofactor evidence="4">
        <name>Mn(2+)</name>
        <dbReference type="ChEBI" id="CHEBI:29035"/>
    </cofactor>
    <text evidence="4">Binds 2 manganese ions per subunit.</text>
</comment>
<dbReference type="InterPro" id="IPR005925">
    <property type="entry name" value="Agmatinase-rel"/>
</dbReference>
<feature type="binding site" evidence="4">
    <location>
        <position position="107"/>
    </location>
    <ligand>
        <name>Mn(2+)</name>
        <dbReference type="ChEBI" id="CHEBI:29035"/>
        <label>1</label>
    </ligand>
</feature>
<proteinExistence type="inferred from homology"/>
<keyword evidence="3 5" id="KW-0378">Hydrolase</keyword>
<dbReference type="NCBIfam" id="TIGR01230">
    <property type="entry name" value="agmatinase"/>
    <property type="match status" value="1"/>
</dbReference>
<evidence type="ECO:0000256" key="4">
    <source>
        <dbReference type="PIRSR" id="PIRSR036979-1"/>
    </source>
</evidence>
<dbReference type="CDD" id="cd11593">
    <property type="entry name" value="Agmatinase-like_2"/>
    <property type="match status" value="1"/>
</dbReference>